<dbReference type="SUPFAM" id="SSF103657">
    <property type="entry name" value="BAR/IMD domain-like"/>
    <property type="match status" value="1"/>
</dbReference>
<gene>
    <name evidence="2" type="ORF">Ctob_007997</name>
</gene>
<organism evidence="2 3">
    <name type="scientific">Chrysochromulina tobinii</name>
    <dbReference type="NCBI Taxonomy" id="1460289"/>
    <lineage>
        <taxon>Eukaryota</taxon>
        <taxon>Haptista</taxon>
        <taxon>Haptophyta</taxon>
        <taxon>Prymnesiophyceae</taxon>
        <taxon>Prymnesiales</taxon>
        <taxon>Chrysochromulinaceae</taxon>
        <taxon>Chrysochromulina</taxon>
    </lineage>
</organism>
<protein>
    <recommendedName>
        <fullName evidence="1">FCH domain-containing protein</fullName>
    </recommendedName>
</protein>
<dbReference type="AlphaFoldDB" id="A0A0M0JZ68"/>
<dbReference type="InterPro" id="IPR001060">
    <property type="entry name" value="FCH_dom"/>
</dbReference>
<reference evidence="3" key="1">
    <citation type="journal article" date="2015" name="PLoS Genet.">
        <title>Genome Sequence and Transcriptome Analyses of Chrysochromulina tobin: Metabolic Tools for Enhanced Algal Fitness in the Prominent Order Prymnesiales (Haptophyceae).</title>
        <authorList>
            <person name="Hovde B.T."/>
            <person name="Deodato C.R."/>
            <person name="Hunsperger H.M."/>
            <person name="Ryken S.A."/>
            <person name="Yost W."/>
            <person name="Jha R.K."/>
            <person name="Patterson J."/>
            <person name="Monnat R.J. Jr."/>
            <person name="Barlow S.B."/>
            <person name="Starkenburg S.R."/>
            <person name="Cattolico R.A."/>
        </authorList>
    </citation>
    <scope>NUCLEOTIDE SEQUENCE</scope>
    <source>
        <strain evidence="3">CCMP291</strain>
    </source>
</reference>
<evidence type="ECO:0000259" key="1">
    <source>
        <dbReference type="SMART" id="SM00055"/>
    </source>
</evidence>
<dbReference type="Gene3D" id="1.20.1270.60">
    <property type="entry name" value="Arfaptin homology (AH) domain/BAR domain"/>
    <property type="match status" value="1"/>
</dbReference>
<evidence type="ECO:0000313" key="2">
    <source>
        <dbReference type="EMBL" id="KOO31859.1"/>
    </source>
</evidence>
<keyword evidence="3" id="KW-1185">Reference proteome</keyword>
<comment type="caution">
    <text evidence="2">The sequence shown here is derived from an EMBL/GenBank/DDBJ whole genome shotgun (WGS) entry which is preliminary data.</text>
</comment>
<proteinExistence type="predicted"/>
<dbReference type="EMBL" id="JWZX01001915">
    <property type="protein sequence ID" value="KOO31859.1"/>
    <property type="molecule type" value="Genomic_DNA"/>
</dbReference>
<feature type="non-terminal residue" evidence="2">
    <location>
        <position position="414"/>
    </location>
</feature>
<dbReference type="SMART" id="SM00055">
    <property type="entry name" value="FCH"/>
    <property type="match status" value="1"/>
</dbReference>
<name>A0A0M0JZ68_9EUKA</name>
<feature type="domain" description="FCH" evidence="1">
    <location>
        <begin position="62"/>
        <end position="146"/>
    </location>
</feature>
<dbReference type="Proteomes" id="UP000037460">
    <property type="component" value="Unassembled WGS sequence"/>
</dbReference>
<accession>A0A0M0JZ68</accession>
<evidence type="ECO:0000313" key="3">
    <source>
        <dbReference type="Proteomes" id="UP000037460"/>
    </source>
</evidence>
<dbReference type="InterPro" id="IPR027267">
    <property type="entry name" value="AH/BAR_dom_sf"/>
</dbReference>
<sequence>MALSIRQRPTATSSRTEAVLYAVATAPTVSVELGGVVEYPPLPPLRSVDATPSAEEVASFSASLWSARLPHGFGVASRRASSSYDRDVLEYFTELAQLEEQYASGLQRLNERRREVQYASTQHAWLAVQQAVREAAQSHRVFAGEVLATVVQPLKSAVSQARTHEAESLSLSLAALDKVKQSRRRARDEATTYARLLHRYRKEARRENTRPATAPEAVLLFEAARSCADAVSAANASTAHFETHVEAQAVDALQEHEERRLEALTSAFDAFAASTERSQVLSTASRAELRRASDAVKVGDDICGFAATYASGAARATDPLVPPSFCNELAEAAEGFEHDQEGFWGALLRPFRGLAASIFGDDGRDEFPAVKHKPLTSTALDSLAALGRQCSGDGPEIVEIDGPEMTSPRIVLCQ</sequence>